<dbReference type="CDD" id="cd00096">
    <property type="entry name" value="Ig"/>
    <property type="match status" value="1"/>
</dbReference>
<dbReference type="STRING" id="76193.A0A194RJS5"/>
<protein>
    <submittedName>
        <fullName evidence="4">Titin</fullName>
    </submittedName>
</protein>
<dbReference type="PANTHER" id="PTHR23278">
    <property type="entry name" value="SIDESTEP PROTEIN"/>
    <property type="match status" value="1"/>
</dbReference>
<evidence type="ECO:0000313" key="5">
    <source>
        <dbReference type="Proteomes" id="UP000053240"/>
    </source>
</evidence>
<dbReference type="AlphaFoldDB" id="A0A194RJS5"/>
<evidence type="ECO:0000313" key="4">
    <source>
        <dbReference type="EMBL" id="KPJ17689.1"/>
    </source>
</evidence>
<dbReference type="InterPro" id="IPR036179">
    <property type="entry name" value="Ig-like_dom_sf"/>
</dbReference>
<feature type="domain" description="Ig-like" evidence="3">
    <location>
        <begin position="265"/>
        <end position="302"/>
    </location>
</feature>
<keyword evidence="5" id="KW-1185">Reference proteome</keyword>
<name>A0A194RJS5_PAPMA</name>
<dbReference type="SUPFAM" id="SSF48726">
    <property type="entry name" value="Immunoglobulin"/>
    <property type="match status" value="5"/>
</dbReference>
<keyword evidence="2" id="KW-0812">Transmembrane</keyword>
<keyword evidence="2" id="KW-1133">Transmembrane helix</keyword>
<dbReference type="InterPro" id="IPR007110">
    <property type="entry name" value="Ig-like_dom"/>
</dbReference>
<dbReference type="SMART" id="SM00409">
    <property type="entry name" value="IG"/>
    <property type="match status" value="4"/>
</dbReference>
<dbReference type="Proteomes" id="UP000053240">
    <property type="component" value="Unassembled WGS sequence"/>
</dbReference>
<feature type="region of interest" description="Disordered" evidence="1">
    <location>
        <begin position="695"/>
        <end position="722"/>
    </location>
</feature>
<dbReference type="InParanoid" id="A0A194RJS5"/>
<reference evidence="4 5" key="1">
    <citation type="journal article" date="2015" name="Nat. Commun.">
        <title>Outbred genome sequencing and CRISPR/Cas9 gene editing in butterflies.</title>
        <authorList>
            <person name="Li X."/>
            <person name="Fan D."/>
            <person name="Zhang W."/>
            <person name="Liu G."/>
            <person name="Zhang L."/>
            <person name="Zhao L."/>
            <person name="Fang X."/>
            <person name="Chen L."/>
            <person name="Dong Y."/>
            <person name="Chen Y."/>
            <person name="Ding Y."/>
            <person name="Zhao R."/>
            <person name="Feng M."/>
            <person name="Zhu Y."/>
            <person name="Feng Y."/>
            <person name="Jiang X."/>
            <person name="Zhu D."/>
            <person name="Xiang H."/>
            <person name="Feng X."/>
            <person name="Li S."/>
            <person name="Wang J."/>
            <person name="Zhang G."/>
            <person name="Kronforst M.R."/>
            <person name="Wang W."/>
        </authorList>
    </citation>
    <scope>NUCLEOTIDE SEQUENCE [LARGE SCALE GENOMIC DNA]</scope>
    <source>
        <strain evidence="4">Ya'a_city_454_Pm</strain>
        <tissue evidence="4">Whole body</tissue>
    </source>
</reference>
<sequence>MHMNICIILNLFKVLNDDLHCGLSAVPTVHVQGVVGKKASLPCDTQPLSSEDQVAMVLWFKESDGEPLYRISFVEDILYRSNKFKKCNYDVRGRALTQPKLWSSPSGFGARAFFRAAAVPATLLLDNVFTSDAGVYRCRVDFTNSPTRNLRLNFTVITPPERPVIIDAKTRDQTRLLEPYDEGDTLELICEVRGGDPKPRLTWYLENTVIDDSYELQRDGVTINTLTFPSIGRQHLNARLICQASNTNLAPPQTKLLILEINLRPLTVQILNKSQQLSADRSYEVECKATGSRPAAQVTWWKGTRQLRRNSKTVWIYIKLLYISARDLVLLFRTSIQYQYVPIVTLKMGSTLNPGHIKEGEDVYFECNIKANPKATRLSWFKGAREIVQNASTGVIFSDQSLVLQRVDRSSSGEYSCLAHNAEGSATSNSVTLQVRYAPLCKQQQQPQQQSGVWGALRQETVELTCAVDASPQPTAFVWTLDSSGGHTELQPSLYTMYNCTSVLRYTPLSNMDYGTISCFAVNAAGRQETPCVYKIVPAGKHSLLLPDDTKDRPSTLQNCSIVNQSSESLAVECTEGFDGGLPQTFYMEVLELPSLMVRANVTSNFTPSFEVLGVDSRVSYILNLYSANAKGRSEIVTLYTIALRSPDKYTGGSGGLSLSPLLVALLAAAALLSAAVCAVIAALYRRHAARHRKHPPSTNALYSEDSVDSFPRRDKSDDVTYSASPKIDYSSQYELKMEGDVEETDPDIIPFHYDKKPTEVYSKSSFQENEPRRIYSEQSLFSTLTPNDVDSVDNNVGDLQNKALVNRGVTARSADIAAAAARLRPEVVTSSRRVKESCI</sequence>
<dbReference type="InterPro" id="IPR003599">
    <property type="entry name" value="Ig_sub"/>
</dbReference>
<organism evidence="4 5">
    <name type="scientific">Papilio machaon</name>
    <name type="common">Old World swallowtail butterfly</name>
    <dbReference type="NCBI Taxonomy" id="76193"/>
    <lineage>
        <taxon>Eukaryota</taxon>
        <taxon>Metazoa</taxon>
        <taxon>Ecdysozoa</taxon>
        <taxon>Arthropoda</taxon>
        <taxon>Hexapoda</taxon>
        <taxon>Insecta</taxon>
        <taxon>Pterygota</taxon>
        <taxon>Neoptera</taxon>
        <taxon>Endopterygota</taxon>
        <taxon>Lepidoptera</taxon>
        <taxon>Glossata</taxon>
        <taxon>Ditrysia</taxon>
        <taxon>Papilionoidea</taxon>
        <taxon>Papilionidae</taxon>
        <taxon>Papilioninae</taxon>
        <taxon>Papilio</taxon>
    </lineage>
</organism>
<feature type="transmembrane region" description="Helical" evidence="2">
    <location>
        <begin position="662"/>
        <end position="685"/>
    </location>
</feature>
<dbReference type="PANTHER" id="PTHR23278:SF28">
    <property type="entry name" value="SIDESTEP IV, ISOFORM C"/>
    <property type="match status" value="1"/>
</dbReference>
<feature type="domain" description="Ig-like" evidence="3">
    <location>
        <begin position="36"/>
        <end position="155"/>
    </location>
</feature>
<gene>
    <name evidence="4" type="ORF">RR48_07173</name>
</gene>
<evidence type="ECO:0000256" key="1">
    <source>
        <dbReference type="SAM" id="MobiDB-lite"/>
    </source>
</evidence>
<dbReference type="InterPro" id="IPR013783">
    <property type="entry name" value="Ig-like_fold"/>
</dbReference>
<feature type="domain" description="Ig-like" evidence="3">
    <location>
        <begin position="163"/>
        <end position="258"/>
    </location>
</feature>
<dbReference type="InterPro" id="IPR003598">
    <property type="entry name" value="Ig_sub2"/>
</dbReference>
<dbReference type="EMBL" id="KQ460118">
    <property type="protein sequence ID" value="KPJ17689.1"/>
    <property type="molecule type" value="Genomic_DNA"/>
</dbReference>
<evidence type="ECO:0000256" key="2">
    <source>
        <dbReference type="SAM" id="Phobius"/>
    </source>
</evidence>
<proteinExistence type="predicted"/>
<dbReference type="InterPro" id="IPR013098">
    <property type="entry name" value="Ig_I-set"/>
</dbReference>
<dbReference type="PROSITE" id="PS50835">
    <property type="entry name" value="IG_LIKE"/>
    <property type="match status" value="5"/>
</dbReference>
<feature type="domain" description="Ig-like" evidence="3">
    <location>
        <begin position="342"/>
        <end position="432"/>
    </location>
</feature>
<evidence type="ECO:0000259" key="3">
    <source>
        <dbReference type="PROSITE" id="PS50835"/>
    </source>
</evidence>
<feature type="domain" description="Ig-like" evidence="3">
    <location>
        <begin position="460"/>
        <end position="534"/>
    </location>
</feature>
<keyword evidence="2" id="KW-0472">Membrane</keyword>
<accession>A0A194RJS5</accession>
<dbReference type="Pfam" id="PF13927">
    <property type="entry name" value="Ig_3"/>
    <property type="match status" value="1"/>
</dbReference>
<dbReference type="SMART" id="SM00408">
    <property type="entry name" value="IGc2"/>
    <property type="match status" value="3"/>
</dbReference>
<dbReference type="Gene3D" id="2.60.40.10">
    <property type="entry name" value="Immunoglobulins"/>
    <property type="match status" value="5"/>
</dbReference>
<dbReference type="Pfam" id="PF07679">
    <property type="entry name" value="I-set"/>
    <property type="match status" value="1"/>
</dbReference>